<reference evidence="2" key="1">
    <citation type="submission" date="2022-08" db="EMBL/GenBank/DDBJ databases">
        <authorList>
            <person name="Gutierrez-Valencia J."/>
        </authorList>
    </citation>
    <scope>NUCLEOTIDE SEQUENCE</scope>
</reference>
<dbReference type="Proteomes" id="UP001154282">
    <property type="component" value="Unassembled WGS sequence"/>
</dbReference>
<gene>
    <name evidence="2" type="ORF">LITE_LOCUS47912</name>
</gene>
<evidence type="ECO:0000313" key="3">
    <source>
        <dbReference type="Proteomes" id="UP001154282"/>
    </source>
</evidence>
<organism evidence="2 3">
    <name type="scientific">Linum tenue</name>
    <dbReference type="NCBI Taxonomy" id="586396"/>
    <lineage>
        <taxon>Eukaryota</taxon>
        <taxon>Viridiplantae</taxon>
        <taxon>Streptophyta</taxon>
        <taxon>Embryophyta</taxon>
        <taxon>Tracheophyta</taxon>
        <taxon>Spermatophyta</taxon>
        <taxon>Magnoliopsida</taxon>
        <taxon>eudicotyledons</taxon>
        <taxon>Gunneridae</taxon>
        <taxon>Pentapetalae</taxon>
        <taxon>rosids</taxon>
        <taxon>fabids</taxon>
        <taxon>Malpighiales</taxon>
        <taxon>Linaceae</taxon>
        <taxon>Linum</taxon>
    </lineage>
</organism>
<accession>A0AAV0RIF7</accession>
<keyword evidence="3" id="KW-1185">Reference proteome</keyword>
<feature type="region of interest" description="Disordered" evidence="1">
    <location>
        <begin position="1"/>
        <end position="57"/>
    </location>
</feature>
<dbReference type="AlphaFoldDB" id="A0AAV0RIF7"/>
<evidence type="ECO:0000313" key="2">
    <source>
        <dbReference type="EMBL" id="CAI0556282.1"/>
    </source>
</evidence>
<name>A0AAV0RIF7_9ROSI</name>
<comment type="caution">
    <text evidence="2">The sequence shown here is derived from an EMBL/GenBank/DDBJ whole genome shotgun (WGS) entry which is preliminary data.</text>
</comment>
<protein>
    <submittedName>
        <fullName evidence="2">Uncharacterized protein</fullName>
    </submittedName>
</protein>
<proteinExistence type="predicted"/>
<dbReference type="EMBL" id="CAMGYJ010000010">
    <property type="protein sequence ID" value="CAI0556282.1"/>
    <property type="molecule type" value="Genomic_DNA"/>
</dbReference>
<feature type="compositionally biased region" description="Polar residues" evidence="1">
    <location>
        <begin position="13"/>
        <end position="25"/>
    </location>
</feature>
<evidence type="ECO:0000256" key="1">
    <source>
        <dbReference type="SAM" id="MobiDB-lite"/>
    </source>
</evidence>
<sequence>MPCSIRGKFGSEYSDQSGNQRSYSRAPNGLVQRLSESSSPGGLHDDLSFLHGKGSQQ</sequence>